<sequence length="354" mass="40398">MKCISLFSGMGGDSYGIIKSGCELVAYSELEKVFRETHDLNFNSELLGNGDITKTDDDTFYKYNGIVNLIFAGFPCQGFSNAGKKLPDDPRNTLFREFLRATKLINPDYIIGENVKGLMKRLTSDGNKYIDIIEREFNDLGYDISYEVLKCHEYGIPQSRERLIIVGVKKSLNKKFEFPNKINEKPNLKDIVKFSMEGAIKINPEDYDMSTIPSECIIKDLENDEDEDLNDKNKKPHPNLVVLAKKRDYVYKGVEYPNRLSFGKRIPVGGEIIDIRKPSKTIICTYARQPRLFVPLQNKNGYYLRCLLPDELKQIQGFPKDFKLSGNKTKQIVQIGNAVPPPLIQQIVQNLISM</sequence>
<evidence type="ECO:0000256" key="3">
    <source>
        <dbReference type="ARBA" id="ARBA00022691"/>
    </source>
</evidence>
<dbReference type="PROSITE" id="PS00094">
    <property type="entry name" value="C5_MTASE_1"/>
    <property type="match status" value="1"/>
</dbReference>
<name>A0A6C0CXW5_9ZZZZ</name>
<dbReference type="PRINTS" id="PR00105">
    <property type="entry name" value="C5METTRFRASE"/>
</dbReference>
<dbReference type="Pfam" id="PF00145">
    <property type="entry name" value="DNA_methylase"/>
    <property type="match status" value="1"/>
</dbReference>
<accession>A0A6C0CXW5</accession>
<proteinExistence type="predicted"/>
<dbReference type="EMBL" id="MN739510">
    <property type="protein sequence ID" value="QHT09358.1"/>
    <property type="molecule type" value="Genomic_DNA"/>
</dbReference>
<keyword evidence="1" id="KW-0489">Methyltransferase</keyword>
<evidence type="ECO:0000313" key="4">
    <source>
        <dbReference type="EMBL" id="QHT09358.1"/>
    </source>
</evidence>
<dbReference type="Gene3D" id="3.40.50.150">
    <property type="entry name" value="Vaccinia Virus protein VP39"/>
    <property type="match status" value="1"/>
</dbReference>
<dbReference type="SUPFAM" id="SSF53335">
    <property type="entry name" value="S-adenosyl-L-methionine-dependent methyltransferases"/>
    <property type="match status" value="1"/>
</dbReference>
<dbReference type="Gene3D" id="3.90.120.10">
    <property type="entry name" value="DNA Methylase, subunit A, domain 2"/>
    <property type="match status" value="1"/>
</dbReference>
<reference evidence="4" key="1">
    <citation type="journal article" date="2020" name="Nature">
        <title>Giant virus diversity and host interactions through global metagenomics.</title>
        <authorList>
            <person name="Schulz F."/>
            <person name="Roux S."/>
            <person name="Paez-Espino D."/>
            <person name="Jungbluth S."/>
            <person name="Walsh D.A."/>
            <person name="Denef V.J."/>
            <person name="McMahon K.D."/>
            <person name="Konstantinidis K.T."/>
            <person name="Eloe-Fadrosh E.A."/>
            <person name="Kyrpides N.C."/>
            <person name="Woyke T."/>
        </authorList>
    </citation>
    <scope>NUCLEOTIDE SEQUENCE</scope>
    <source>
        <strain evidence="4">GVMAG-M-3300023110-24</strain>
    </source>
</reference>
<evidence type="ECO:0008006" key="5">
    <source>
        <dbReference type="Google" id="ProtNLM"/>
    </source>
</evidence>
<dbReference type="PANTHER" id="PTHR46098:SF1">
    <property type="entry name" value="TRNA (CYTOSINE(38)-C(5))-METHYLTRANSFERASE"/>
    <property type="match status" value="1"/>
</dbReference>
<dbReference type="InterPro" id="IPR029063">
    <property type="entry name" value="SAM-dependent_MTases_sf"/>
</dbReference>
<dbReference type="InterPro" id="IPR050750">
    <property type="entry name" value="C5-MTase"/>
</dbReference>
<dbReference type="PANTHER" id="PTHR46098">
    <property type="entry name" value="TRNA (CYTOSINE(38)-C(5))-METHYLTRANSFERASE"/>
    <property type="match status" value="1"/>
</dbReference>
<dbReference type="AlphaFoldDB" id="A0A6C0CXW5"/>
<organism evidence="4">
    <name type="scientific">viral metagenome</name>
    <dbReference type="NCBI Taxonomy" id="1070528"/>
    <lineage>
        <taxon>unclassified sequences</taxon>
        <taxon>metagenomes</taxon>
        <taxon>organismal metagenomes</taxon>
    </lineage>
</organism>
<evidence type="ECO:0000256" key="2">
    <source>
        <dbReference type="ARBA" id="ARBA00022679"/>
    </source>
</evidence>
<keyword evidence="3" id="KW-0949">S-adenosyl-L-methionine</keyword>
<dbReference type="PROSITE" id="PS51679">
    <property type="entry name" value="SAM_MT_C5"/>
    <property type="match status" value="1"/>
</dbReference>
<keyword evidence="2" id="KW-0808">Transferase</keyword>
<dbReference type="NCBIfam" id="TIGR00675">
    <property type="entry name" value="dcm"/>
    <property type="match status" value="1"/>
</dbReference>
<evidence type="ECO:0000256" key="1">
    <source>
        <dbReference type="ARBA" id="ARBA00022603"/>
    </source>
</evidence>
<dbReference type="GO" id="GO:0032259">
    <property type="term" value="P:methylation"/>
    <property type="evidence" value="ECO:0007669"/>
    <property type="project" value="UniProtKB-KW"/>
</dbReference>
<dbReference type="InterPro" id="IPR018117">
    <property type="entry name" value="C5_DNA_meth_AS"/>
</dbReference>
<dbReference type="InterPro" id="IPR001525">
    <property type="entry name" value="C5_MeTfrase"/>
</dbReference>
<dbReference type="GO" id="GO:0008168">
    <property type="term" value="F:methyltransferase activity"/>
    <property type="evidence" value="ECO:0007669"/>
    <property type="project" value="UniProtKB-KW"/>
</dbReference>
<protein>
    <recommendedName>
        <fullName evidence="5">DNA (cytosine-5-)-methyltransferase</fullName>
    </recommendedName>
</protein>